<evidence type="ECO:0000313" key="1">
    <source>
        <dbReference type="EMBL" id="GAC07821.1"/>
    </source>
</evidence>
<protein>
    <submittedName>
        <fullName evidence="1">Uncharacterized protein</fullName>
    </submittedName>
</protein>
<gene>
    <name evidence="1" type="ORF">GAGA_4998</name>
</gene>
<dbReference type="RefSeq" id="WP_008306720.1">
    <property type="nucleotide sequence ID" value="NZ_BAEK01000094.1"/>
</dbReference>
<dbReference type="Proteomes" id="UP000008372">
    <property type="component" value="Unassembled WGS sequence"/>
</dbReference>
<accession>A0ABQ0IEI5</accession>
<dbReference type="EMBL" id="BAEK01000094">
    <property type="protein sequence ID" value="GAC07821.1"/>
    <property type="molecule type" value="Genomic_DNA"/>
</dbReference>
<evidence type="ECO:0000313" key="2">
    <source>
        <dbReference type="Proteomes" id="UP000008372"/>
    </source>
</evidence>
<proteinExistence type="predicted"/>
<comment type="caution">
    <text evidence="1">The sequence shown here is derived from an EMBL/GenBank/DDBJ whole genome shotgun (WGS) entry which is preliminary data.</text>
</comment>
<organism evidence="1 2">
    <name type="scientific">Paraglaciecola agarilytica NO2</name>
    <dbReference type="NCBI Taxonomy" id="1125747"/>
    <lineage>
        <taxon>Bacteria</taxon>
        <taxon>Pseudomonadati</taxon>
        <taxon>Pseudomonadota</taxon>
        <taxon>Gammaproteobacteria</taxon>
        <taxon>Alteromonadales</taxon>
        <taxon>Alteromonadaceae</taxon>
        <taxon>Paraglaciecola</taxon>
    </lineage>
</organism>
<reference evidence="1 2" key="1">
    <citation type="journal article" date="2014" name="Environ. Microbiol.">
        <title>Comparative genomics of the marine bacterial genus Glaciecola reveals the high degree of genomic diversity and genomic characteristic for cold adaptation.</title>
        <authorList>
            <person name="Qin Q.L."/>
            <person name="Xie B.B."/>
            <person name="Yu Y."/>
            <person name="Shu Y.L."/>
            <person name="Rong J.C."/>
            <person name="Zhang Y.J."/>
            <person name="Zhao D.L."/>
            <person name="Chen X.L."/>
            <person name="Zhang X.Y."/>
            <person name="Chen B."/>
            <person name="Zhou B.C."/>
            <person name="Zhang Y.Z."/>
        </authorList>
    </citation>
    <scope>NUCLEOTIDE SEQUENCE [LARGE SCALE GENOMIC DNA]</scope>
    <source>
        <strain evidence="1 2">NO2</strain>
    </source>
</reference>
<name>A0ABQ0IEI5_9ALTE</name>
<sequence>MERLKRKLQKQGVSVFEFCMEEYVKNVVALNTVNYFSEQSIRYAKTDETRSMPIYSAILAVDESANIYTEKHIFDGFTKQPVNQRSAISIYENNIFENMEVASFFIQNLIPKNIAPLYRIIPSDLSDRHCLYIIKNL</sequence>
<keyword evidence="2" id="KW-1185">Reference proteome</keyword>